<dbReference type="EMBL" id="AAVO02000002">
    <property type="protein sequence ID" value="EDM88821.1"/>
    <property type="molecule type" value="Genomic_DNA"/>
</dbReference>
<reference evidence="1 2" key="2">
    <citation type="submission" date="2007-04" db="EMBL/GenBank/DDBJ databases">
        <title>Draft genome sequence of Ruminococcus obeum (ATCC 29174).</title>
        <authorList>
            <person name="Sudarsanam P."/>
            <person name="Ley R."/>
            <person name="Guruge J."/>
            <person name="Turnbaugh P.J."/>
            <person name="Mahowald M."/>
            <person name="Liep D."/>
            <person name="Gordon J."/>
        </authorList>
    </citation>
    <scope>NUCLEOTIDE SEQUENCE [LARGE SCALE GENOMIC DNA]</scope>
    <source>
        <strain evidence="1 2">ATCC 29174</strain>
    </source>
</reference>
<organism evidence="1 2">
    <name type="scientific">Blautia obeum ATCC 29174</name>
    <dbReference type="NCBI Taxonomy" id="411459"/>
    <lineage>
        <taxon>Bacteria</taxon>
        <taxon>Bacillati</taxon>
        <taxon>Bacillota</taxon>
        <taxon>Clostridia</taxon>
        <taxon>Lachnospirales</taxon>
        <taxon>Lachnospiraceae</taxon>
        <taxon>Blautia</taxon>
    </lineage>
</organism>
<evidence type="ECO:0000313" key="1">
    <source>
        <dbReference type="EMBL" id="EDM88821.1"/>
    </source>
</evidence>
<proteinExistence type="predicted"/>
<evidence type="ECO:0000313" key="2">
    <source>
        <dbReference type="Proteomes" id="UP000006002"/>
    </source>
</evidence>
<reference evidence="1 2" key="1">
    <citation type="submission" date="2007-03" db="EMBL/GenBank/DDBJ databases">
        <authorList>
            <person name="Fulton L."/>
            <person name="Clifton S."/>
            <person name="Fulton B."/>
            <person name="Xu J."/>
            <person name="Minx P."/>
            <person name="Pepin K.H."/>
            <person name="Johnson M."/>
            <person name="Thiruvilangam P."/>
            <person name="Bhonagiri V."/>
            <person name="Nash W.E."/>
            <person name="Mardis E.R."/>
            <person name="Wilson R.K."/>
        </authorList>
    </citation>
    <scope>NUCLEOTIDE SEQUENCE [LARGE SCALE GENOMIC DNA]</scope>
    <source>
        <strain evidence="1 2">ATCC 29174</strain>
    </source>
</reference>
<dbReference type="HOGENOM" id="CLU_1486326_0_0_9"/>
<comment type="caution">
    <text evidence="1">The sequence shown here is derived from an EMBL/GenBank/DDBJ whole genome shotgun (WGS) entry which is preliminary data.</text>
</comment>
<dbReference type="Proteomes" id="UP000006002">
    <property type="component" value="Unassembled WGS sequence"/>
</dbReference>
<accession>A5ZPM6</accession>
<dbReference type="AlphaFoldDB" id="A5ZPM6"/>
<name>A5ZPM6_9FIRM</name>
<gene>
    <name evidence="1" type="ORF">RUMOBE_00942</name>
</gene>
<protein>
    <submittedName>
        <fullName evidence="1">Uncharacterized protein</fullName>
    </submittedName>
</protein>
<sequence>MILFLSSSLWISASVSLITSHASMYSSRILLSMMSASPFPFLLGFSVSDLCYLQSHPVCHCPKDTVISVYLFWHMSFTSNSFTSCWIRISFMISVCHSYSPSSFMHISQYSQVRQQCLHCFFLALNIQCINLFIIPSPYSTPEVASRQLVSRIRLICLRLILNRIPFRLYRKAVFPLSYNS</sequence>